<dbReference type="Pfam" id="PF01633">
    <property type="entry name" value="Choline_kinase"/>
    <property type="match status" value="1"/>
</dbReference>
<gene>
    <name evidence="5" type="ORF">BXYJ_LOCUS6336</name>
</gene>
<evidence type="ECO:0000313" key="5">
    <source>
        <dbReference type="EMBL" id="CAD5220753.1"/>
    </source>
</evidence>
<dbReference type="SUPFAM" id="SSF56112">
    <property type="entry name" value="Protein kinase-like (PK-like)"/>
    <property type="match status" value="1"/>
</dbReference>
<keyword evidence="6" id="KW-1185">Reference proteome</keyword>
<evidence type="ECO:0000256" key="3">
    <source>
        <dbReference type="ARBA" id="ARBA00038211"/>
    </source>
</evidence>
<dbReference type="GO" id="GO:0004305">
    <property type="term" value="F:ethanolamine kinase activity"/>
    <property type="evidence" value="ECO:0007669"/>
    <property type="project" value="TreeGrafter"/>
</dbReference>
<evidence type="ECO:0000256" key="1">
    <source>
        <dbReference type="ARBA" id="ARBA00023209"/>
    </source>
</evidence>
<dbReference type="Proteomes" id="UP000582659">
    <property type="component" value="Unassembled WGS sequence"/>
</dbReference>
<reference evidence="5" key="1">
    <citation type="submission" date="2020-09" db="EMBL/GenBank/DDBJ databases">
        <authorList>
            <person name="Kikuchi T."/>
        </authorList>
    </citation>
    <scope>NUCLEOTIDE SEQUENCE</scope>
    <source>
        <strain evidence="5">Ka4C1</strain>
    </source>
</reference>
<evidence type="ECO:0000313" key="6">
    <source>
        <dbReference type="Proteomes" id="UP000659654"/>
    </source>
</evidence>
<keyword evidence="1" id="KW-0444">Lipid biosynthesis</keyword>
<evidence type="ECO:0000256" key="2">
    <source>
        <dbReference type="ARBA" id="ARBA00023264"/>
    </source>
</evidence>
<dbReference type="OrthoDB" id="3649325at2759"/>
<feature type="region of interest" description="Disordered" evidence="4">
    <location>
        <begin position="361"/>
        <end position="382"/>
    </location>
</feature>
<dbReference type="GO" id="GO:0005737">
    <property type="term" value="C:cytoplasm"/>
    <property type="evidence" value="ECO:0007669"/>
    <property type="project" value="TreeGrafter"/>
</dbReference>
<dbReference type="EMBL" id="CAJFDI010000003">
    <property type="protein sequence ID" value="CAD5220753.1"/>
    <property type="molecule type" value="Genomic_DNA"/>
</dbReference>
<dbReference type="SMR" id="A0A811KXF9"/>
<protein>
    <submittedName>
        <fullName evidence="5">(pine wood nematode) hypothetical protein</fullName>
    </submittedName>
</protein>
<dbReference type="InterPro" id="IPR011009">
    <property type="entry name" value="Kinase-like_dom_sf"/>
</dbReference>
<keyword evidence="1" id="KW-0443">Lipid metabolism</keyword>
<sequence length="382" mass="44089">MRRLLLSLPQNADYSSHPQVKEAAHSLCKKYLANQWSKATPEKVKLKQITGGTSNLLFLVSVDHPEHVRHAPNQVLIRINFSPDGANQWLTESVIFSQLSEQQIGPRLYGVFDQGRLEEYIPSRPLTTLELFHEEFSTEIACKLARIHKINAPIEKDPSFIMACIGRWFQGYLQVLNGAKVKVEVPEQSHNKSATVLEENDFLKQIEFIRTALSRTNSKVTFCHNDLQENNILHLNTPHRENEKLIFIDFEYSCYNYRGYDIANHFDEHTINYTTPEYPYYHVYHDKEVDEEHMLRFCKNYLAEYDGIEPSEDEVKSLVDETLPFMPVSDFFWAIWSLYMGETSPISFGYKIVHPGPVEGYGRGKRGEQVPGMSGKDYDAGD</sequence>
<name>A0A811KXF9_BURXY</name>
<comment type="caution">
    <text evidence="5">The sequence shown here is derived from an EMBL/GenBank/DDBJ whole genome shotgun (WGS) entry which is preliminary data.</text>
</comment>
<dbReference type="PANTHER" id="PTHR22603:SF93">
    <property type="entry name" value="RE24176P"/>
    <property type="match status" value="1"/>
</dbReference>
<organism evidence="5 6">
    <name type="scientific">Bursaphelenchus xylophilus</name>
    <name type="common">Pinewood nematode worm</name>
    <name type="synonym">Aphelenchoides xylophilus</name>
    <dbReference type="NCBI Taxonomy" id="6326"/>
    <lineage>
        <taxon>Eukaryota</taxon>
        <taxon>Metazoa</taxon>
        <taxon>Ecdysozoa</taxon>
        <taxon>Nematoda</taxon>
        <taxon>Chromadorea</taxon>
        <taxon>Rhabditida</taxon>
        <taxon>Tylenchina</taxon>
        <taxon>Tylenchomorpha</taxon>
        <taxon>Aphelenchoidea</taxon>
        <taxon>Aphelenchoididae</taxon>
        <taxon>Bursaphelenchus</taxon>
    </lineage>
</organism>
<dbReference type="Proteomes" id="UP000659654">
    <property type="component" value="Unassembled WGS sequence"/>
</dbReference>
<dbReference type="Gene3D" id="3.90.1200.10">
    <property type="match status" value="1"/>
</dbReference>
<keyword evidence="2" id="KW-1208">Phospholipid metabolism</keyword>
<dbReference type="EMBL" id="CAJFCV020000003">
    <property type="protein sequence ID" value="CAG9107085.1"/>
    <property type="molecule type" value="Genomic_DNA"/>
</dbReference>
<dbReference type="PANTHER" id="PTHR22603">
    <property type="entry name" value="CHOLINE/ETHANOALAMINE KINASE"/>
    <property type="match status" value="1"/>
</dbReference>
<evidence type="ECO:0000256" key="4">
    <source>
        <dbReference type="SAM" id="MobiDB-lite"/>
    </source>
</evidence>
<proteinExistence type="inferred from homology"/>
<keyword evidence="1" id="KW-0594">Phospholipid biosynthesis</keyword>
<dbReference type="Gene3D" id="3.30.200.20">
    <property type="entry name" value="Phosphorylase Kinase, domain 1"/>
    <property type="match status" value="1"/>
</dbReference>
<accession>A0A811KXF9</accession>
<comment type="similarity">
    <text evidence="3">Belongs to the choline/ethanolamine kinase family.</text>
</comment>
<dbReference type="GO" id="GO:0006646">
    <property type="term" value="P:phosphatidylethanolamine biosynthetic process"/>
    <property type="evidence" value="ECO:0007669"/>
    <property type="project" value="TreeGrafter"/>
</dbReference>
<dbReference type="AlphaFoldDB" id="A0A811KXF9"/>
<dbReference type="GO" id="GO:0004103">
    <property type="term" value="F:choline kinase activity"/>
    <property type="evidence" value="ECO:0007669"/>
    <property type="project" value="TreeGrafter"/>
</dbReference>